<dbReference type="Proteomes" id="UP001596549">
    <property type="component" value="Unassembled WGS sequence"/>
</dbReference>
<keyword evidence="1" id="KW-0812">Transmembrane</keyword>
<evidence type="ECO:0000313" key="3">
    <source>
        <dbReference type="Proteomes" id="UP001596549"/>
    </source>
</evidence>
<dbReference type="EMBL" id="JBHTCP010000004">
    <property type="protein sequence ID" value="MFC7370588.1"/>
    <property type="molecule type" value="Genomic_DNA"/>
</dbReference>
<dbReference type="RefSeq" id="WP_379746161.1">
    <property type="nucleotide sequence ID" value="NZ_JBHTCP010000004.1"/>
</dbReference>
<proteinExistence type="predicted"/>
<comment type="caution">
    <text evidence="2">The sequence shown here is derived from an EMBL/GenBank/DDBJ whole genome shotgun (WGS) entry which is preliminary data.</text>
</comment>
<accession>A0ABW2NMZ9</accession>
<reference evidence="3" key="1">
    <citation type="journal article" date="2019" name="Int. J. Syst. Evol. Microbiol.">
        <title>The Global Catalogue of Microorganisms (GCM) 10K type strain sequencing project: providing services to taxonomists for standard genome sequencing and annotation.</title>
        <authorList>
            <consortium name="The Broad Institute Genomics Platform"/>
            <consortium name="The Broad Institute Genome Sequencing Center for Infectious Disease"/>
            <person name="Wu L."/>
            <person name="Ma J."/>
        </authorList>
    </citation>
    <scope>NUCLEOTIDE SEQUENCE [LARGE SCALE GENOMIC DNA]</scope>
    <source>
        <strain evidence="3">NBRC 106396</strain>
    </source>
</reference>
<name>A0ABW2NMZ9_9BACL</name>
<keyword evidence="1" id="KW-1133">Transmembrane helix</keyword>
<keyword evidence="1" id="KW-0472">Membrane</keyword>
<protein>
    <submittedName>
        <fullName evidence="2">Uncharacterized protein</fullName>
    </submittedName>
</protein>
<evidence type="ECO:0000256" key="1">
    <source>
        <dbReference type="SAM" id="Phobius"/>
    </source>
</evidence>
<organism evidence="2 3">
    <name type="scientific">Fictibacillus iocasae</name>
    <dbReference type="NCBI Taxonomy" id="2715437"/>
    <lineage>
        <taxon>Bacteria</taxon>
        <taxon>Bacillati</taxon>
        <taxon>Bacillota</taxon>
        <taxon>Bacilli</taxon>
        <taxon>Bacillales</taxon>
        <taxon>Fictibacillaceae</taxon>
        <taxon>Fictibacillus</taxon>
    </lineage>
</organism>
<evidence type="ECO:0000313" key="2">
    <source>
        <dbReference type="EMBL" id="MFC7370588.1"/>
    </source>
</evidence>
<feature type="transmembrane region" description="Helical" evidence="1">
    <location>
        <begin position="89"/>
        <end position="107"/>
    </location>
</feature>
<keyword evidence="3" id="KW-1185">Reference proteome</keyword>
<sequence length="117" mass="13042">MMLYLVGCILFLSFLLFIMMRYNVKHACSRASMFAIIMGLLANISLAENVASNLMPEKNDGFSISTGVATWILGDDGGTLQKFKDAFDVSMYFTFLLIGLYVIVTIAENRYVSAENE</sequence>
<gene>
    <name evidence="2" type="ORF">ACFQPF_02735</name>
</gene>